<feature type="domain" description="GH15-like" evidence="1">
    <location>
        <begin position="234"/>
        <end position="353"/>
    </location>
</feature>
<organism evidence="2 3">
    <name type="scientific">Panaeolus cyanescens</name>
    <dbReference type="NCBI Taxonomy" id="181874"/>
    <lineage>
        <taxon>Eukaryota</taxon>
        <taxon>Fungi</taxon>
        <taxon>Dikarya</taxon>
        <taxon>Basidiomycota</taxon>
        <taxon>Agaricomycotina</taxon>
        <taxon>Agaricomycetes</taxon>
        <taxon>Agaricomycetidae</taxon>
        <taxon>Agaricales</taxon>
        <taxon>Agaricineae</taxon>
        <taxon>Galeropsidaceae</taxon>
        <taxon>Panaeolus</taxon>
    </lineage>
</organism>
<keyword evidence="3" id="KW-1185">Reference proteome</keyword>
<sequence>MPQPNYANYVLFSQGIAYLHNGLCFVESAFQNVAIPPYLIFHYPSSNLEFSLSAIMPSQQSSALSLQRFHLTDPSRDDIELKFRLFGSVSPFQRQQHPCRFPIESLESSEIHTTHFLYHLGCPRLANDYMKHCYAVQCATLSDLAKSIHNVLERNPLASPVAAGPDLPCPVLGPPVKMCDSSTVPSSNHCSVYRSNVIDHLAHRLPVAAPADIEPIAFVSGSLIYGHRSLDSSKTLVLVRELVDFVVERCDDPDLSIWEVRDSMRNFTYSKVMLWVALDRGLQLADKRSLPCPNRLKWLKARDKLYEEIMKKSWNSEQQFFGQSYEDTQVLDAAILIMPLVFFMQPSDPRAWSIAKTSVNLRMVSAGKKEHFVFAPYGALKRSLEQDFLLYLNHVGLCTEEISDAGEALGNAVQGFTHVTLISAAYNLSRTLHGSKNL</sequence>
<proteinExistence type="predicted"/>
<dbReference type="AlphaFoldDB" id="A0A409YNT8"/>
<accession>A0A409YNT8</accession>
<dbReference type="PANTHER" id="PTHR31616:SF0">
    <property type="entry name" value="GLUCAN 1,4-ALPHA-GLUCOSIDASE"/>
    <property type="match status" value="1"/>
</dbReference>
<comment type="caution">
    <text evidence="2">The sequence shown here is derived from an EMBL/GenBank/DDBJ whole genome shotgun (WGS) entry which is preliminary data.</text>
</comment>
<dbReference type="GO" id="GO:0004553">
    <property type="term" value="F:hydrolase activity, hydrolyzing O-glycosyl compounds"/>
    <property type="evidence" value="ECO:0007669"/>
    <property type="project" value="TreeGrafter"/>
</dbReference>
<dbReference type="SUPFAM" id="SSF48208">
    <property type="entry name" value="Six-hairpin glycosidases"/>
    <property type="match status" value="1"/>
</dbReference>
<dbReference type="OrthoDB" id="406733at2759"/>
<gene>
    <name evidence="2" type="ORF">CVT24_011842</name>
</gene>
<dbReference type="Pfam" id="PF00723">
    <property type="entry name" value="Glyco_hydro_15"/>
    <property type="match status" value="1"/>
</dbReference>
<name>A0A409YNT8_9AGAR</name>
<dbReference type="EMBL" id="NHTK01000902">
    <property type="protein sequence ID" value="PPR04720.1"/>
    <property type="molecule type" value="Genomic_DNA"/>
</dbReference>
<dbReference type="InterPro" id="IPR011613">
    <property type="entry name" value="GH15-like"/>
</dbReference>
<reference evidence="2 3" key="1">
    <citation type="journal article" date="2018" name="Evol. Lett.">
        <title>Horizontal gene cluster transfer increased hallucinogenic mushroom diversity.</title>
        <authorList>
            <person name="Reynolds H.T."/>
            <person name="Vijayakumar V."/>
            <person name="Gluck-Thaler E."/>
            <person name="Korotkin H.B."/>
            <person name="Matheny P.B."/>
            <person name="Slot J.C."/>
        </authorList>
    </citation>
    <scope>NUCLEOTIDE SEQUENCE [LARGE SCALE GENOMIC DNA]</scope>
    <source>
        <strain evidence="2 3">2629</strain>
    </source>
</reference>
<evidence type="ECO:0000313" key="3">
    <source>
        <dbReference type="Proteomes" id="UP000284842"/>
    </source>
</evidence>
<dbReference type="GO" id="GO:0005975">
    <property type="term" value="P:carbohydrate metabolic process"/>
    <property type="evidence" value="ECO:0007669"/>
    <property type="project" value="InterPro"/>
</dbReference>
<dbReference type="InterPro" id="IPR008928">
    <property type="entry name" value="6-hairpin_glycosidase_sf"/>
</dbReference>
<dbReference type="Proteomes" id="UP000284842">
    <property type="component" value="Unassembled WGS sequence"/>
</dbReference>
<protein>
    <recommendedName>
        <fullName evidence="1">GH15-like domain-containing protein</fullName>
    </recommendedName>
</protein>
<evidence type="ECO:0000313" key="2">
    <source>
        <dbReference type="EMBL" id="PPR04720.1"/>
    </source>
</evidence>
<dbReference type="PANTHER" id="PTHR31616">
    <property type="entry name" value="TREHALASE"/>
    <property type="match status" value="1"/>
</dbReference>
<evidence type="ECO:0000259" key="1">
    <source>
        <dbReference type="Pfam" id="PF00723"/>
    </source>
</evidence>
<dbReference type="InterPro" id="IPR012341">
    <property type="entry name" value="6hp_glycosidase-like_sf"/>
</dbReference>
<dbReference type="InParanoid" id="A0A409YNT8"/>
<dbReference type="Gene3D" id="1.50.10.10">
    <property type="match status" value="1"/>
</dbReference>